<keyword evidence="8" id="KW-1185">Reference proteome</keyword>
<proteinExistence type="predicted"/>
<dbReference type="Pfam" id="PF07690">
    <property type="entry name" value="MFS_1"/>
    <property type="match status" value="1"/>
</dbReference>
<evidence type="ECO:0000256" key="6">
    <source>
        <dbReference type="SAM" id="Phobius"/>
    </source>
</evidence>
<feature type="transmembrane region" description="Helical" evidence="6">
    <location>
        <begin position="16"/>
        <end position="40"/>
    </location>
</feature>
<feature type="transmembrane region" description="Helical" evidence="6">
    <location>
        <begin position="352"/>
        <end position="371"/>
    </location>
</feature>
<reference evidence="7" key="2">
    <citation type="submission" date="2020-09" db="EMBL/GenBank/DDBJ databases">
        <authorList>
            <person name="Sun Q."/>
            <person name="Zhou Y."/>
        </authorList>
    </citation>
    <scope>NUCLEOTIDE SEQUENCE</scope>
    <source>
        <strain evidence="7">CGMCC 4.7679</strain>
    </source>
</reference>
<organism evidence="7 8">
    <name type="scientific">Amycolatopsis bartoniae</name>
    <dbReference type="NCBI Taxonomy" id="941986"/>
    <lineage>
        <taxon>Bacteria</taxon>
        <taxon>Bacillati</taxon>
        <taxon>Actinomycetota</taxon>
        <taxon>Actinomycetes</taxon>
        <taxon>Pseudonocardiales</taxon>
        <taxon>Pseudonocardiaceae</taxon>
        <taxon>Amycolatopsis</taxon>
    </lineage>
</organism>
<comment type="caution">
    <text evidence="7">The sequence shown here is derived from an EMBL/GenBank/DDBJ whole genome shotgun (WGS) entry which is preliminary data.</text>
</comment>
<dbReference type="PANTHER" id="PTHR23513:SF6">
    <property type="entry name" value="MAJOR FACILITATOR SUPERFAMILY ASSOCIATED DOMAIN-CONTAINING PROTEIN"/>
    <property type="match status" value="1"/>
</dbReference>
<feature type="transmembrane region" description="Helical" evidence="6">
    <location>
        <begin position="146"/>
        <end position="169"/>
    </location>
</feature>
<feature type="transmembrane region" description="Helical" evidence="6">
    <location>
        <begin position="287"/>
        <end position="305"/>
    </location>
</feature>
<dbReference type="Proteomes" id="UP000658656">
    <property type="component" value="Unassembled WGS sequence"/>
</dbReference>
<dbReference type="InterPro" id="IPR011701">
    <property type="entry name" value="MFS"/>
</dbReference>
<feature type="transmembrane region" description="Helical" evidence="6">
    <location>
        <begin position="257"/>
        <end position="275"/>
    </location>
</feature>
<sequence length="406" mass="42143">MFAMTSVRATSAPARWYTVFSFLSSWAEGGQAVVLLWLTYSLTSNAFLIGVMIVLGYLPAAVLGLLFRRFADRGRAERVAGSTNAVLSGVSLALTVEQLLAGRAVALAIVVIAASQVVLSVAKMVNKAALNRLVRDVFPPGTAKRVLEVSSSASLIGQVVGAGLAGVFLSANWTAAGLLVSALAYGTGALALTFGLRRPAREEMPEPPVEVKTRAALPAGIGLVLVLVFSVPSSGALQFLNTLLVPLADDIAHGHPSFYAVLNVVSVAGGFLAGLALSTRVITTEAVLRWGLPTVAVFAALLGFITQPWLVAVTAFVLSLVITCHVICMQVLTNQVPADSQVGQFAVLRNVVAALAKAVFSFAAGAVVGWWGVRTAAVALAATTLVFAVAWFVARGKDKGHDAAHG</sequence>
<dbReference type="GO" id="GO:0005886">
    <property type="term" value="C:plasma membrane"/>
    <property type="evidence" value="ECO:0007669"/>
    <property type="project" value="UniProtKB-SubCell"/>
</dbReference>
<dbReference type="EMBL" id="BNAV01000008">
    <property type="protein sequence ID" value="GHF69788.1"/>
    <property type="molecule type" value="Genomic_DNA"/>
</dbReference>
<feature type="transmembrane region" description="Helical" evidence="6">
    <location>
        <begin position="311"/>
        <end position="332"/>
    </location>
</feature>
<dbReference type="InterPro" id="IPR036259">
    <property type="entry name" value="MFS_trans_sf"/>
</dbReference>
<keyword evidence="3 6" id="KW-0812">Transmembrane</keyword>
<feature type="transmembrane region" description="Helical" evidence="6">
    <location>
        <begin position="377"/>
        <end position="394"/>
    </location>
</feature>
<dbReference type="PANTHER" id="PTHR23513">
    <property type="entry name" value="INTEGRAL MEMBRANE EFFLUX PROTEIN-RELATED"/>
    <property type="match status" value="1"/>
</dbReference>
<keyword evidence="5 6" id="KW-0472">Membrane</keyword>
<keyword evidence="2" id="KW-1003">Cell membrane</keyword>
<feature type="transmembrane region" description="Helical" evidence="6">
    <location>
        <begin position="175"/>
        <end position="194"/>
    </location>
</feature>
<feature type="transmembrane region" description="Helical" evidence="6">
    <location>
        <begin position="106"/>
        <end position="125"/>
    </location>
</feature>
<comment type="subcellular location">
    <subcellularLocation>
        <location evidence="1">Cell membrane</location>
        <topology evidence="1">Multi-pass membrane protein</topology>
    </subcellularLocation>
</comment>
<dbReference type="SUPFAM" id="SSF103473">
    <property type="entry name" value="MFS general substrate transporter"/>
    <property type="match status" value="1"/>
</dbReference>
<evidence type="ECO:0000313" key="7">
    <source>
        <dbReference type="EMBL" id="GHF69788.1"/>
    </source>
</evidence>
<gene>
    <name evidence="7" type="ORF">GCM10017566_49380</name>
</gene>
<dbReference type="Gene3D" id="1.20.1250.20">
    <property type="entry name" value="MFS general substrate transporter like domains"/>
    <property type="match status" value="1"/>
</dbReference>
<feature type="transmembrane region" description="Helical" evidence="6">
    <location>
        <begin position="215"/>
        <end position="237"/>
    </location>
</feature>
<evidence type="ECO:0000256" key="4">
    <source>
        <dbReference type="ARBA" id="ARBA00022989"/>
    </source>
</evidence>
<evidence type="ECO:0000256" key="5">
    <source>
        <dbReference type="ARBA" id="ARBA00023136"/>
    </source>
</evidence>
<evidence type="ECO:0008006" key="9">
    <source>
        <dbReference type="Google" id="ProtNLM"/>
    </source>
</evidence>
<feature type="transmembrane region" description="Helical" evidence="6">
    <location>
        <begin position="79"/>
        <end position="100"/>
    </location>
</feature>
<name>A0A8H9IY67_9PSEU</name>
<accession>A0A8H9IY67</accession>
<dbReference type="GO" id="GO:0022857">
    <property type="term" value="F:transmembrane transporter activity"/>
    <property type="evidence" value="ECO:0007669"/>
    <property type="project" value="InterPro"/>
</dbReference>
<evidence type="ECO:0000256" key="3">
    <source>
        <dbReference type="ARBA" id="ARBA00022692"/>
    </source>
</evidence>
<keyword evidence="4 6" id="KW-1133">Transmembrane helix</keyword>
<dbReference type="AlphaFoldDB" id="A0A8H9IY67"/>
<evidence type="ECO:0000256" key="2">
    <source>
        <dbReference type="ARBA" id="ARBA00022475"/>
    </source>
</evidence>
<feature type="transmembrane region" description="Helical" evidence="6">
    <location>
        <begin position="46"/>
        <end position="67"/>
    </location>
</feature>
<protein>
    <recommendedName>
        <fullName evidence="9">MFS transporter</fullName>
    </recommendedName>
</protein>
<reference evidence="7" key="1">
    <citation type="journal article" date="2014" name="Int. J. Syst. Evol. Microbiol.">
        <title>Complete genome sequence of Corynebacterium casei LMG S-19264T (=DSM 44701T), isolated from a smear-ripened cheese.</title>
        <authorList>
            <consortium name="US DOE Joint Genome Institute (JGI-PGF)"/>
            <person name="Walter F."/>
            <person name="Albersmeier A."/>
            <person name="Kalinowski J."/>
            <person name="Ruckert C."/>
        </authorList>
    </citation>
    <scope>NUCLEOTIDE SEQUENCE</scope>
    <source>
        <strain evidence="7">CGMCC 4.7679</strain>
    </source>
</reference>
<evidence type="ECO:0000313" key="8">
    <source>
        <dbReference type="Proteomes" id="UP000658656"/>
    </source>
</evidence>
<evidence type="ECO:0000256" key="1">
    <source>
        <dbReference type="ARBA" id="ARBA00004651"/>
    </source>
</evidence>